<dbReference type="AlphaFoldDB" id="A0A2B7Y7C1"/>
<name>A0A2B7Y7C1_POLH7</name>
<evidence type="ECO:0000313" key="2">
    <source>
        <dbReference type="EMBL" id="PGH16943.1"/>
    </source>
</evidence>
<keyword evidence="3" id="KW-1185">Reference proteome</keyword>
<evidence type="ECO:0000313" key="3">
    <source>
        <dbReference type="Proteomes" id="UP000224634"/>
    </source>
</evidence>
<dbReference type="Proteomes" id="UP000224634">
    <property type="component" value="Unassembled WGS sequence"/>
</dbReference>
<accession>A0A2B7Y7C1</accession>
<keyword evidence="1" id="KW-0812">Transmembrane</keyword>
<reference evidence="2 3" key="1">
    <citation type="submission" date="2017-10" db="EMBL/GenBank/DDBJ databases">
        <title>Comparative genomics in systemic dimorphic fungi from Ajellomycetaceae.</title>
        <authorList>
            <person name="Munoz J.F."/>
            <person name="Mcewen J.G."/>
            <person name="Clay O.K."/>
            <person name="Cuomo C.A."/>
        </authorList>
    </citation>
    <scope>NUCLEOTIDE SEQUENCE [LARGE SCALE GENOMIC DNA]</scope>
    <source>
        <strain evidence="2 3">UAMH7299</strain>
    </source>
</reference>
<proteinExistence type="predicted"/>
<protein>
    <submittedName>
        <fullName evidence="2">Uncharacterized protein</fullName>
    </submittedName>
</protein>
<keyword evidence="1" id="KW-1133">Transmembrane helix</keyword>
<organism evidence="2 3">
    <name type="scientific">Polytolypa hystricis (strain UAMH7299)</name>
    <dbReference type="NCBI Taxonomy" id="1447883"/>
    <lineage>
        <taxon>Eukaryota</taxon>
        <taxon>Fungi</taxon>
        <taxon>Dikarya</taxon>
        <taxon>Ascomycota</taxon>
        <taxon>Pezizomycotina</taxon>
        <taxon>Eurotiomycetes</taxon>
        <taxon>Eurotiomycetidae</taxon>
        <taxon>Onygenales</taxon>
        <taxon>Onygenales incertae sedis</taxon>
        <taxon>Polytolypa</taxon>
    </lineage>
</organism>
<evidence type="ECO:0000256" key="1">
    <source>
        <dbReference type="SAM" id="Phobius"/>
    </source>
</evidence>
<gene>
    <name evidence="2" type="ORF">AJ80_05011</name>
</gene>
<keyword evidence="1" id="KW-0472">Membrane</keyword>
<comment type="caution">
    <text evidence="2">The sequence shown here is derived from an EMBL/GenBank/DDBJ whole genome shotgun (WGS) entry which is preliminary data.</text>
</comment>
<dbReference type="OrthoDB" id="4379165at2759"/>
<feature type="transmembrane region" description="Helical" evidence="1">
    <location>
        <begin position="99"/>
        <end position="119"/>
    </location>
</feature>
<dbReference type="EMBL" id="PDNA01000069">
    <property type="protein sequence ID" value="PGH16943.1"/>
    <property type="molecule type" value="Genomic_DNA"/>
</dbReference>
<sequence length="275" mass="30916">MSHAEWKANTMVAEIVAIGTDHAEIILRQCHVDVYLPLGRSSEVQVRAILQDMPTIKESCQPHLKGDYQPQSPQQLYFQLPLRTTQYHSKNMLFQPAKILLAAGVLASMLTAVIAVDLFQYTRAGCTGNVAHCRNIRARVCCRSRERDFVSARCSGCRRDDSHFTWRRRGNNFCGLRVFETHDGFCSAFSRDLRGHSWCNGCALLSENRINDEAACTESVEPDLLRIDGTWFHLNESVPQSDRDNLWALWSSEATAADIPKSLLQYEGPAPSAEG</sequence>